<evidence type="ECO:0000313" key="2">
    <source>
        <dbReference type="EMBL" id="CQR70720.1"/>
    </source>
</evidence>
<dbReference type="PANTHER" id="PTHR37478:SF2">
    <property type="entry name" value="UPF0251 PROTEIN TK0562"/>
    <property type="match status" value="1"/>
</dbReference>
<dbReference type="AlphaFoldDB" id="A0A0U1KTG1"/>
<organism evidence="2 3">
    <name type="scientific">Sporomusa ovata</name>
    <dbReference type="NCBI Taxonomy" id="2378"/>
    <lineage>
        <taxon>Bacteria</taxon>
        <taxon>Bacillati</taxon>
        <taxon>Bacillota</taxon>
        <taxon>Negativicutes</taxon>
        <taxon>Selenomonadales</taxon>
        <taxon>Sporomusaceae</taxon>
        <taxon>Sporomusa</taxon>
    </lineage>
</organism>
<protein>
    <submittedName>
        <fullName evidence="2">UPF0251 protein CTC_01373</fullName>
    </submittedName>
</protein>
<dbReference type="Pfam" id="PF02001">
    <property type="entry name" value="DUF134"/>
    <property type="match status" value="1"/>
</dbReference>
<dbReference type="EMBL" id="CTRP01000003">
    <property type="protein sequence ID" value="CQR70720.1"/>
    <property type="molecule type" value="Genomic_DNA"/>
</dbReference>
<sequence length="128" mass="14133">MQLEELEAIRLKDIRDFEQAICASMMGLSRPTFQRILYSARQKIATALVEGRAIIIEGGNYVMKNRVFECVDCHHVWEVAPCTEGGKHGYEIACPQCGSMKKMKLDNGVKHACGGAQHQHGQGGCCGH</sequence>
<reference evidence="3" key="1">
    <citation type="submission" date="2015-03" db="EMBL/GenBank/DDBJ databases">
        <authorList>
            <person name="Nijsse Bart"/>
        </authorList>
    </citation>
    <scope>NUCLEOTIDE SEQUENCE [LARGE SCALE GENOMIC DNA]</scope>
</reference>
<evidence type="ECO:0000313" key="3">
    <source>
        <dbReference type="Proteomes" id="UP000049855"/>
    </source>
</evidence>
<dbReference type="Proteomes" id="UP000049855">
    <property type="component" value="Unassembled WGS sequence"/>
</dbReference>
<name>A0A0U1KTG1_9FIRM</name>
<dbReference type="PANTHER" id="PTHR37478">
    <property type="match status" value="1"/>
</dbReference>
<dbReference type="InterPro" id="IPR002852">
    <property type="entry name" value="UPF0251"/>
</dbReference>
<accession>A0A0U1KTG1</accession>
<proteinExistence type="inferred from homology"/>
<comment type="similarity">
    <text evidence="1">Belongs to the UPF0251 family.</text>
</comment>
<keyword evidence="3" id="KW-1185">Reference proteome</keyword>
<evidence type="ECO:0000256" key="1">
    <source>
        <dbReference type="ARBA" id="ARBA00009350"/>
    </source>
</evidence>
<gene>
    <name evidence="2" type="ORF">SpAn4DRAFT_1698</name>
</gene>